<comment type="similarity">
    <text evidence="2 4">Belongs to the pterin-4-alpha-carbinolamine dehydratase family.</text>
</comment>
<gene>
    <name evidence="5" type="ORF">SAMN03080599_02821</name>
</gene>
<evidence type="ECO:0000313" key="5">
    <source>
        <dbReference type="EMBL" id="SCZ81493.1"/>
    </source>
</evidence>
<dbReference type="PANTHER" id="PTHR12599:SF0">
    <property type="entry name" value="PTERIN-4-ALPHA-CARBINOLAMINE DEHYDRATASE"/>
    <property type="match status" value="1"/>
</dbReference>
<dbReference type="GO" id="GO:0008124">
    <property type="term" value="F:4-alpha-hydroxytetrahydrobiopterin dehydratase activity"/>
    <property type="evidence" value="ECO:0007669"/>
    <property type="project" value="UniProtKB-UniRule"/>
</dbReference>
<name>A0A1G5S586_9FIRM</name>
<evidence type="ECO:0000256" key="2">
    <source>
        <dbReference type="ARBA" id="ARBA00006472"/>
    </source>
</evidence>
<dbReference type="EC" id="4.2.1.96" evidence="4"/>
<accession>A0A1G5S586</accession>
<sequence>MEVLLAKQCIPCTIDTPPLEADEIKVLRQQLHADWTVIDDRQLERRFKFKDFVSALEFVNKIGELAEEEGHHPDLELGWGRVVVKLMTHKIKGLSYNDFILAAKIDLL</sequence>
<dbReference type="InterPro" id="IPR036428">
    <property type="entry name" value="PCD_sf"/>
</dbReference>
<dbReference type="OrthoDB" id="9800108at2"/>
<comment type="catalytic activity">
    <reaction evidence="1 4">
        <text>(4aS,6R)-4a-hydroxy-L-erythro-5,6,7,8-tetrahydrobiopterin = (6R)-L-erythro-6,7-dihydrobiopterin + H2O</text>
        <dbReference type="Rhea" id="RHEA:11920"/>
        <dbReference type="ChEBI" id="CHEBI:15377"/>
        <dbReference type="ChEBI" id="CHEBI:15642"/>
        <dbReference type="ChEBI" id="CHEBI:43120"/>
        <dbReference type="EC" id="4.2.1.96"/>
    </reaction>
</comment>
<evidence type="ECO:0000313" key="6">
    <source>
        <dbReference type="Proteomes" id="UP000199208"/>
    </source>
</evidence>
<dbReference type="NCBIfam" id="NF002017">
    <property type="entry name" value="PRK00823.1-2"/>
    <property type="match status" value="1"/>
</dbReference>
<dbReference type="SUPFAM" id="SSF55248">
    <property type="entry name" value="PCD-like"/>
    <property type="match status" value="1"/>
</dbReference>
<protein>
    <recommendedName>
        <fullName evidence="4">Putative pterin-4-alpha-carbinolamine dehydratase</fullName>
        <shortName evidence="4">PHS</shortName>
        <ecNumber evidence="4">4.2.1.96</ecNumber>
    </recommendedName>
    <alternativeName>
        <fullName evidence="4">4-alpha-hydroxy-tetrahydropterin dehydratase</fullName>
    </alternativeName>
    <alternativeName>
        <fullName evidence="4">Pterin carbinolamine dehydratase</fullName>
        <shortName evidence="4">PCD</shortName>
    </alternativeName>
</protein>
<dbReference type="HAMAP" id="MF_00434">
    <property type="entry name" value="Pterin_4_alpha"/>
    <property type="match status" value="1"/>
</dbReference>
<evidence type="ECO:0000256" key="4">
    <source>
        <dbReference type="HAMAP-Rule" id="MF_00434"/>
    </source>
</evidence>
<keyword evidence="3 4" id="KW-0456">Lyase</keyword>
<dbReference type="CDD" id="cd00913">
    <property type="entry name" value="PCD_DCoH_subfamily_a"/>
    <property type="match status" value="1"/>
</dbReference>
<dbReference type="InterPro" id="IPR001533">
    <property type="entry name" value="Pterin_deHydtase"/>
</dbReference>
<proteinExistence type="inferred from homology"/>
<dbReference type="STRING" id="1120920.SAMN03080599_02821"/>
<organism evidence="5 6">
    <name type="scientific">Acidaminobacter hydrogenoformans DSM 2784</name>
    <dbReference type="NCBI Taxonomy" id="1120920"/>
    <lineage>
        <taxon>Bacteria</taxon>
        <taxon>Bacillati</taxon>
        <taxon>Bacillota</taxon>
        <taxon>Clostridia</taxon>
        <taxon>Peptostreptococcales</taxon>
        <taxon>Acidaminobacteraceae</taxon>
        <taxon>Acidaminobacter</taxon>
    </lineage>
</organism>
<dbReference type="Gene3D" id="3.30.1360.20">
    <property type="entry name" value="Transcriptional coactivator/pterin dehydratase"/>
    <property type="match status" value="1"/>
</dbReference>
<dbReference type="Pfam" id="PF01329">
    <property type="entry name" value="Pterin_4a"/>
    <property type="match status" value="1"/>
</dbReference>
<reference evidence="5 6" key="1">
    <citation type="submission" date="2016-10" db="EMBL/GenBank/DDBJ databases">
        <authorList>
            <person name="de Groot N.N."/>
        </authorList>
    </citation>
    <scope>NUCLEOTIDE SEQUENCE [LARGE SCALE GENOMIC DNA]</scope>
    <source>
        <strain evidence="5 6">DSM 2784</strain>
    </source>
</reference>
<keyword evidence="6" id="KW-1185">Reference proteome</keyword>
<dbReference type="EMBL" id="FMWL01000019">
    <property type="protein sequence ID" value="SCZ81493.1"/>
    <property type="molecule type" value="Genomic_DNA"/>
</dbReference>
<dbReference type="RefSeq" id="WP_092592592.1">
    <property type="nucleotide sequence ID" value="NZ_FMWL01000019.1"/>
</dbReference>
<evidence type="ECO:0000256" key="3">
    <source>
        <dbReference type="ARBA" id="ARBA00023239"/>
    </source>
</evidence>
<dbReference type="GO" id="GO:0006729">
    <property type="term" value="P:tetrahydrobiopterin biosynthetic process"/>
    <property type="evidence" value="ECO:0007669"/>
    <property type="project" value="InterPro"/>
</dbReference>
<dbReference type="PANTHER" id="PTHR12599">
    <property type="entry name" value="PTERIN-4-ALPHA-CARBINOLAMINE DEHYDRATASE"/>
    <property type="match status" value="1"/>
</dbReference>
<evidence type="ECO:0000256" key="1">
    <source>
        <dbReference type="ARBA" id="ARBA00001554"/>
    </source>
</evidence>
<dbReference type="AlphaFoldDB" id="A0A1G5S586"/>
<dbReference type="Proteomes" id="UP000199208">
    <property type="component" value="Unassembled WGS sequence"/>
</dbReference>